<evidence type="ECO:0000313" key="1">
    <source>
        <dbReference type="EMBL" id="KOG01080.1"/>
    </source>
</evidence>
<protein>
    <submittedName>
        <fullName evidence="1">Uncharacterized protein</fullName>
    </submittedName>
</protein>
<accession>A0A0L8IHZ4</accession>
<name>A0A0L8IHZ4_OCTBM</name>
<gene>
    <name evidence="1" type="ORF">OCBIM_22001566mg</name>
</gene>
<sequence length="101" mass="11714">MHAHTHTHQRARERRLYNCEVCMATSWKGKTHTYHSFPPLRPTDSPPCIEKIAIRMWTSDEETAFSGVQHSFPLFFLPRGKVDLPGKNRERQTDRMTGCCG</sequence>
<reference evidence="1" key="1">
    <citation type="submission" date="2015-07" db="EMBL/GenBank/DDBJ databases">
        <title>MeaNS - Measles Nucleotide Surveillance Program.</title>
        <authorList>
            <person name="Tran T."/>
            <person name="Druce J."/>
        </authorList>
    </citation>
    <scope>NUCLEOTIDE SEQUENCE</scope>
    <source>
        <strain evidence="1">UCB-OBI-ISO-001</strain>
        <tissue evidence="1">Gonad</tissue>
    </source>
</reference>
<dbReference type="EMBL" id="KQ415665">
    <property type="protein sequence ID" value="KOG01080.1"/>
    <property type="molecule type" value="Genomic_DNA"/>
</dbReference>
<dbReference type="AlphaFoldDB" id="A0A0L8IHZ4"/>
<proteinExistence type="predicted"/>
<organism evidence="1">
    <name type="scientific">Octopus bimaculoides</name>
    <name type="common">California two-spotted octopus</name>
    <dbReference type="NCBI Taxonomy" id="37653"/>
    <lineage>
        <taxon>Eukaryota</taxon>
        <taxon>Metazoa</taxon>
        <taxon>Spiralia</taxon>
        <taxon>Lophotrochozoa</taxon>
        <taxon>Mollusca</taxon>
        <taxon>Cephalopoda</taxon>
        <taxon>Coleoidea</taxon>
        <taxon>Octopodiformes</taxon>
        <taxon>Octopoda</taxon>
        <taxon>Incirrata</taxon>
        <taxon>Octopodidae</taxon>
        <taxon>Octopus</taxon>
    </lineage>
</organism>